<dbReference type="Pfam" id="PF02577">
    <property type="entry name" value="BFN_dom"/>
    <property type="match status" value="1"/>
</dbReference>
<evidence type="ECO:0000313" key="4">
    <source>
        <dbReference type="EMBL" id="TXK64380.1"/>
    </source>
</evidence>
<dbReference type="OrthoDB" id="9788698at2"/>
<feature type="region of interest" description="Disordered" evidence="1">
    <location>
        <begin position="194"/>
        <end position="217"/>
    </location>
</feature>
<dbReference type="Gene3D" id="3.10.690.10">
    <property type="entry name" value="Bifunctional nuclease domain"/>
    <property type="match status" value="1"/>
</dbReference>
<dbReference type="PANTHER" id="PTHR15160">
    <property type="entry name" value="VON HIPPEL-LINDAU PROTEIN"/>
    <property type="match status" value="1"/>
</dbReference>
<reference evidence="4 5" key="1">
    <citation type="submission" date="2019-08" db="EMBL/GenBank/DDBJ databases">
        <authorList>
            <person name="Karlyshev A.V."/>
        </authorList>
    </citation>
    <scope>NUCLEOTIDE SEQUENCE [LARGE SCALE GENOMIC DNA]</scope>
    <source>
        <strain evidence="4 5">Alg18-2.2</strain>
    </source>
</reference>
<dbReference type="AlphaFoldDB" id="A0A5C8KVN3"/>
<dbReference type="InterPro" id="IPR003729">
    <property type="entry name" value="Bi_nuclease_dom"/>
</dbReference>
<evidence type="ECO:0000256" key="2">
    <source>
        <dbReference type="SAM" id="Phobius"/>
    </source>
</evidence>
<name>A0A5C8KVN3_9GAMM</name>
<organism evidence="4 5">
    <name type="scientific">Alkalisalibacterium limincola</name>
    <dbReference type="NCBI Taxonomy" id="2699169"/>
    <lineage>
        <taxon>Bacteria</taxon>
        <taxon>Pseudomonadati</taxon>
        <taxon>Pseudomonadota</taxon>
        <taxon>Gammaproteobacteria</taxon>
        <taxon>Lysobacterales</taxon>
        <taxon>Lysobacteraceae</taxon>
        <taxon>Alkalisalibacterium</taxon>
    </lineage>
</organism>
<dbReference type="PROSITE" id="PS51658">
    <property type="entry name" value="BFN"/>
    <property type="match status" value="1"/>
</dbReference>
<evidence type="ECO:0000313" key="5">
    <source>
        <dbReference type="Proteomes" id="UP000321248"/>
    </source>
</evidence>
<sequence>MHTCFLQVAAYAGRAIHTRESAMSILRRPLLALLAMLGLMVISVALLRSPEAMGRDLAVPVDSLVEAEVVGVGALPGQPLAVVLLRVEGEADPVAIFVGLAEAEAIARAREDIKPPRPLTHELSLGLLDASGARVERLVVDEMREGAYLAAIELRLRDRRQPVWVDARPSDGLALAIRHQATILLSPQVIEAGTSLDPGSGEPDATLTGRGRAGLRL</sequence>
<comment type="caution">
    <text evidence="4">The sequence shown here is derived from an EMBL/GenBank/DDBJ whole genome shotgun (WGS) entry which is preliminary data.</text>
</comment>
<feature type="transmembrane region" description="Helical" evidence="2">
    <location>
        <begin position="25"/>
        <end position="47"/>
    </location>
</feature>
<dbReference type="GO" id="GO:0004518">
    <property type="term" value="F:nuclease activity"/>
    <property type="evidence" value="ECO:0007669"/>
    <property type="project" value="InterPro"/>
</dbReference>
<keyword evidence="5" id="KW-1185">Reference proteome</keyword>
<dbReference type="EMBL" id="VRTS01000003">
    <property type="protein sequence ID" value="TXK64380.1"/>
    <property type="molecule type" value="Genomic_DNA"/>
</dbReference>
<dbReference type="PANTHER" id="PTHR15160:SF1">
    <property type="entry name" value="VON HIPPEL-LINDAU DISEASE TUMOR SUPPRESSOR"/>
    <property type="match status" value="1"/>
</dbReference>
<keyword evidence="2" id="KW-0472">Membrane</keyword>
<dbReference type="Proteomes" id="UP000321248">
    <property type="component" value="Unassembled WGS sequence"/>
</dbReference>
<dbReference type="InterPro" id="IPR036104">
    <property type="entry name" value="BFN_sf"/>
</dbReference>
<protein>
    <submittedName>
        <fullName evidence="4">Bifunctional nuclease family protein</fullName>
    </submittedName>
</protein>
<keyword evidence="2" id="KW-0812">Transmembrane</keyword>
<dbReference type="SUPFAM" id="SSF103256">
    <property type="entry name" value="Hypothetical protein TM0160"/>
    <property type="match status" value="1"/>
</dbReference>
<evidence type="ECO:0000259" key="3">
    <source>
        <dbReference type="PROSITE" id="PS51658"/>
    </source>
</evidence>
<feature type="domain" description="BFN" evidence="3">
    <location>
        <begin position="64"/>
        <end position="197"/>
    </location>
</feature>
<proteinExistence type="predicted"/>
<evidence type="ECO:0000256" key="1">
    <source>
        <dbReference type="SAM" id="MobiDB-lite"/>
    </source>
</evidence>
<keyword evidence="2" id="KW-1133">Transmembrane helix</keyword>
<gene>
    <name evidence="4" type="ORF">FU658_05635</name>
</gene>
<accession>A0A5C8KVN3</accession>